<organism evidence="1 2">
    <name type="scientific">Fodinibius halophilus</name>
    <dbReference type="NCBI Taxonomy" id="1736908"/>
    <lineage>
        <taxon>Bacteria</taxon>
        <taxon>Pseudomonadati</taxon>
        <taxon>Balneolota</taxon>
        <taxon>Balneolia</taxon>
        <taxon>Balneolales</taxon>
        <taxon>Balneolaceae</taxon>
        <taxon>Fodinibius</taxon>
    </lineage>
</organism>
<dbReference type="AlphaFoldDB" id="A0A6M1T2L4"/>
<accession>A0A6M1T2L4</accession>
<sequence length="114" mass="13028">MRHYLVVLILLSSIGGQISKAQHSSSVIYTEGELINSGTTQRPVQEMPFSHMLLNMSSYQDIKYKLSKTRQRKTAVRTLKEGNTLSFYVRDILQTDKWNSVKAECIYVSDKLAI</sequence>
<dbReference type="Proteomes" id="UP000479132">
    <property type="component" value="Unassembled WGS sequence"/>
</dbReference>
<proteinExistence type="predicted"/>
<name>A0A6M1T2L4_9BACT</name>
<keyword evidence="2" id="KW-1185">Reference proteome</keyword>
<dbReference type="EMBL" id="JAALLS010000008">
    <property type="protein sequence ID" value="NGP88267.1"/>
    <property type="molecule type" value="Genomic_DNA"/>
</dbReference>
<dbReference type="RefSeq" id="WP_165267816.1">
    <property type="nucleotide sequence ID" value="NZ_JAALLS010000008.1"/>
</dbReference>
<reference evidence="1 2" key="1">
    <citation type="submission" date="2020-02" db="EMBL/GenBank/DDBJ databases">
        <title>Aliifodinibius halophilus 2W32, complete genome.</title>
        <authorList>
            <person name="Li Y."/>
            <person name="Wu S."/>
        </authorList>
    </citation>
    <scope>NUCLEOTIDE SEQUENCE [LARGE SCALE GENOMIC DNA]</scope>
    <source>
        <strain evidence="1 2">2W32</strain>
    </source>
</reference>
<protein>
    <submittedName>
        <fullName evidence="1">Uncharacterized protein</fullName>
    </submittedName>
</protein>
<comment type="caution">
    <text evidence="1">The sequence shown here is derived from an EMBL/GenBank/DDBJ whole genome shotgun (WGS) entry which is preliminary data.</text>
</comment>
<evidence type="ECO:0000313" key="1">
    <source>
        <dbReference type="EMBL" id="NGP88267.1"/>
    </source>
</evidence>
<gene>
    <name evidence="1" type="ORF">G3569_07860</name>
</gene>
<evidence type="ECO:0000313" key="2">
    <source>
        <dbReference type="Proteomes" id="UP000479132"/>
    </source>
</evidence>